<organism evidence="2 3">
    <name type="scientific">Ustilago hordei</name>
    <name type="common">Barley covered smut fungus</name>
    <dbReference type="NCBI Taxonomy" id="120017"/>
    <lineage>
        <taxon>Eukaryota</taxon>
        <taxon>Fungi</taxon>
        <taxon>Dikarya</taxon>
        <taxon>Basidiomycota</taxon>
        <taxon>Ustilaginomycotina</taxon>
        <taxon>Ustilaginomycetes</taxon>
        <taxon>Ustilaginales</taxon>
        <taxon>Ustilaginaceae</taxon>
        <taxon>Ustilago</taxon>
    </lineage>
</organism>
<dbReference type="Gene3D" id="3.40.50.12780">
    <property type="entry name" value="N-terminal domain of ligase-like"/>
    <property type="match status" value="1"/>
</dbReference>
<dbReference type="STRING" id="1128400.I2G6W1"/>
<dbReference type="Proteomes" id="UP000006174">
    <property type="component" value="Unassembled WGS sequence"/>
</dbReference>
<dbReference type="SUPFAM" id="SSF56801">
    <property type="entry name" value="Acetyl-CoA synthetase-like"/>
    <property type="match status" value="1"/>
</dbReference>
<dbReference type="GO" id="GO:0016874">
    <property type="term" value="F:ligase activity"/>
    <property type="evidence" value="ECO:0007669"/>
    <property type="project" value="UniProtKB-KW"/>
</dbReference>
<dbReference type="PROSITE" id="PS00455">
    <property type="entry name" value="AMP_BINDING"/>
    <property type="match status" value="1"/>
</dbReference>
<keyword evidence="2" id="KW-0436">Ligase</keyword>
<reference evidence="2 3" key="1">
    <citation type="journal article" date="2012" name="Plant Cell">
        <title>Genome comparison of barley and maize smut fungi reveals targeted loss of RNA silencing components and species-specific presence of transposable elements.</title>
        <authorList>
            <person name="Laurie J.D."/>
            <person name="Ali S."/>
            <person name="Linning R."/>
            <person name="Mannhaupt G."/>
            <person name="Wong P."/>
            <person name="Gueldener U."/>
            <person name="Muensterkoetter M."/>
            <person name="Moore R."/>
            <person name="Kahmann R."/>
            <person name="Bakkeren G."/>
            <person name="Schirawski J."/>
        </authorList>
    </citation>
    <scope>NUCLEOTIDE SEQUENCE [LARGE SCALE GENOMIC DNA]</scope>
    <source>
        <strain evidence="3">Uh4875-4</strain>
    </source>
</reference>
<dbReference type="Pfam" id="PF00501">
    <property type="entry name" value="AMP-binding"/>
    <property type="match status" value="1"/>
</dbReference>
<dbReference type="InterPro" id="IPR020845">
    <property type="entry name" value="AMP-binding_CS"/>
</dbReference>
<evidence type="ECO:0000313" key="3">
    <source>
        <dbReference type="Proteomes" id="UP000006174"/>
    </source>
</evidence>
<keyword evidence="3" id="KW-1185">Reference proteome</keyword>
<proteinExistence type="predicted"/>
<dbReference type="InterPro" id="IPR042099">
    <property type="entry name" value="ANL_N_sf"/>
</dbReference>
<gene>
    <name evidence="2" type="ORF">UHOR_01436</name>
</gene>
<protein>
    <submittedName>
        <fullName evidence="2">Related to 4-coumarate--CoA ligase</fullName>
    </submittedName>
</protein>
<dbReference type="AlphaFoldDB" id="I2G6W1"/>
<name>I2G6W1_USTHO</name>
<evidence type="ECO:0000313" key="2">
    <source>
        <dbReference type="EMBL" id="CCF54904.1"/>
    </source>
</evidence>
<dbReference type="HOGENOM" id="CLU_2098651_0_0_1"/>
<dbReference type="EMBL" id="CAGI01000196">
    <property type="protein sequence ID" value="CCF54904.1"/>
    <property type="molecule type" value="Genomic_DNA"/>
</dbReference>
<feature type="domain" description="AMP-dependent synthetase/ligase" evidence="1">
    <location>
        <begin position="55"/>
        <end position="96"/>
    </location>
</feature>
<dbReference type="OrthoDB" id="1898221at2759"/>
<evidence type="ECO:0000259" key="1">
    <source>
        <dbReference type="Pfam" id="PF00501"/>
    </source>
</evidence>
<accession>I2G6W1</accession>
<dbReference type="InterPro" id="IPR000873">
    <property type="entry name" value="AMP-dep_synth/lig_dom"/>
</dbReference>
<comment type="caution">
    <text evidence="2">The sequence shown here is derived from an EMBL/GenBank/DDBJ whole genome shotgun (WGS) entry which is preliminary data.</text>
</comment>
<sequence>MSSAPDQTVSSRYMARLSKAGIGSHNNITTDRNLFGFGGVESIENVMVDETTAKEAMPYVPSDINNTAYLPFSSGTTGMPKAVEISHSNVISMTEEGGQVDFGDGSESITRQTTFI</sequence>